<dbReference type="SUPFAM" id="SSF51735">
    <property type="entry name" value="NAD(P)-binding Rossmann-fold domains"/>
    <property type="match status" value="1"/>
</dbReference>
<reference evidence="3" key="1">
    <citation type="submission" date="2021-12" db="EMBL/GenBank/DDBJ databases">
        <title>Black yeast isolated from Biological Soil Crust.</title>
        <authorList>
            <person name="Kurbessoian T."/>
        </authorList>
    </citation>
    <scope>NUCLEOTIDE SEQUENCE</scope>
    <source>
        <strain evidence="3">CCFEE 5208</strain>
    </source>
</reference>
<organism evidence="3 4">
    <name type="scientific">Friedmanniomyces endolithicus</name>
    <dbReference type="NCBI Taxonomy" id="329885"/>
    <lineage>
        <taxon>Eukaryota</taxon>
        <taxon>Fungi</taxon>
        <taxon>Dikarya</taxon>
        <taxon>Ascomycota</taxon>
        <taxon>Pezizomycotina</taxon>
        <taxon>Dothideomycetes</taxon>
        <taxon>Dothideomycetidae</taxon>
        <taxon>Mycosphaerellales</taxon>
        <taxon>Teratosphaeriaceae</taxon>
        <taxon>Friedmanniomyces</taxon>
    </lineage>
</organism>
<proteinExistence type="inferred from homology"/>
<keyword evidence="2" id="KW-0560">Oxidoreductase</keyword>
<evidence type="ECO:0000256" key="2">
    <source>
        <dbReference type="ARBA" id="ARBA00023002"/>
    </source>
</evidence>
<dbReference type="InterPro" id="IPR002347">
    <property type="entry name" value="SDR_fam"/>
</dbReference>
<accession>A0AAN6FWS6</accession>
<comment type="caution">
    <text evidence="3">The sequence shown here is derived from an EMBL/GenBank/DDBJ whole genome shotgun (WGS) entry which is preliminary data.</text>
</comment>
<evidence type="ECO:0000313" key="3">
    <source>
        <dbReference type="EMBL" id="KAK0325757.1"/>
    </source>
</evidence>
<evidence type="ECO:0000313" key="4">
    <source>
        <dbReference type="Proteomes" id="UP001168146"/>
    </source>
</evidence>
<dbReference type="AlphaFoldDB" id="A0AAN6FWS6"/>
<gene>
    <name evidence="3" type="ORF">LTR82_003294</name>
</gene>
<dbReference type="Pfam" id="PF00106">
    <property type="entry name" value="adh_short"/>
    <property type="match status" value="1"/>
</dbReference>
<name>A0AAN6FWS6_9PEZI</name>
<evidence type="ECO:0000256" key="1">
    <source>
        <dbReference type="ARBA" id="ARBA00006484"/>
    </source>
</evidence>
<dbReference type="InterPro" id="IPR036291">
    <property type="entry name" value="NAD(P)-bd_dom_sf"/>
</dbReference>
<sequence length="291" mass="31295">MATYDRNHFVNPDASYDPSGLTGKSVIITGGASGLGLQFAKDFVAAGAFVTIGDIDAKAVNALSKISADQLKLFRTALDRSPSKGIDIVLANAGISGQDDIFHDKTDETTGDPLEPDLSIFKIDGIGPLFTVKLALHYLARQPHDEKGRDRCIIMTASLAGYLGLPGSPQYNAAKFAVRGMMNSLKLTAPAKGIRVNVLAPWFIKTPIMSEEVIDKLAGYGVKFAAIEDASSAVMHLASDTSLNGRALAVVTRDVDSRGYMDLREDDYREGDFLLKASQEVRQTSHRIGTE</sequence>
<dbReference type="Proteomes" id="UP001168146">
    <property type="component" value="Unassembled WGS sequence"/>
</dbReference>
<dbReference type="EMBL" id="JASUXU010000006">
    <property type="protein sequence ID" value="KAK0325757.1"/>
    <property type="molecule type" value="Genomic_DNA"/>
</dbReference>
<dbReference type="PANTHER" id="PTHR43180:SF31">
    <property type="entry name" value="CHAIN DEHYDROGENASE_REDUCTASE, PUTATIVE (AFU_ORTHOLOGUE AFUA_2G16570)-RELATED"/>
    <property type="match status" value="1"/>
</dbReference>
<dbReference type="GO" id="GO:0016491">
    <property type="term" value="F:oxidoreductase activity"/>
    <property type="evidence" value="ECO:0007669"/>
    <property type="project" value="UniProtKB-KW"/>
</dbReference>
<protein>
    <submittedName>
        <fullName evidence="3">Uncharacterized protein</fullName>
    </submittedName>
</protein>
<dbReference type="PRINTS" id="PR00081">
    <property type="entry name" value="GDHRDH"/>
</dbReference>
<dbReference type="Gene3D" id="3.40.50.720">
    <property type="entry name" value="NAD(P)-binding Rossmann-like Domain"/>
    <property type="match status" value="1"/>
</dbReference>
<dbReference type="PANTHER" id="PTHR43180">
    <property type="entry name" value="3-OXOACYL-(ACYL-CARRIER-PROTEIN) REDUCTASE (AFU_ORTHOLOGUE AFUA_6G11210)"/>
    <property type="match status" value="1"/>
</dbReference>
<comment type="similarity">
    <text evidence="1">Belongs to the short-chain dehydrogenases/reductases (SDR) family.</text>
</comment>